<dbReference type="SMART" id="SM00353">
    <property type="entry name" value="HLH"/>
    <property type="match status" value="1"/>
</dbReference>
<proteinExistence type="predicted"/>
<feature type="coiled-coil region" evidence="5">
    <location>
        <begin position="179"/>
        <end position="206"/>
    </location>
</feature>
<feature type="compositionally biased region" description="Polar residues" evidence="6">
    <location>
        <begin position="46"/>
        <end position="59"/>
    </location>
</feature>
<accession>A0ABS8S062</accession>
<dbReference type="InterPro" id="IPR036638">
    <property type="entry name" value="HLH_DNA-bd_sf"/>
</dbReference>
<evidence type="ECO:0000256" key="6">
    <source>
        <dbReference type="SAM" id="MobiDB-lite"/>
    </source>
</evidence>
<organism evidence="8 9">
    <name type="scientific">Datura stramonium</name>
    <name type="common">Jimsonweed</name>
    <name type="synonym">Common thornapple</name>
    <dbReference type="NCBI Taxonomy" id="4076"/>
    <lineage>
        <taxon>Eukaryota</taxon>
        <taxon>Viridiplantae</taxon>
        <taxon>Streptophyta</taxon>
        <taxon>Embryophyta</taxon>
        <taxon>Tracheophyta</taxon>
        <taxon>Spermatophyta</taxon>
        <taxon>Magnoliopsida</taxon>
        <taxon>eudicotyledons</taxon>
        <taxon>Gunneridae</taxon>
        <taxon>Pentapetalae</taxon>
        <taxon>asterids</taxon>
        <taxon>lamiids</taxon>
        <taxon>Solanales</taxon>
        <taxon>Solanaceae</taxon>
        <taxon>Solanoideae</taxon>
        <taxon>Datureae</taxon>
        <taxon>Datura</taxon>
    </lineage>
</organism>
<evidence type="ECO:0000313" key="9">
    <source>
        <dbReference type="Proteomes" id="UP000823775"/>
    </source>
</evidence>
<dbReference type="PANTHER" id="PTHR45959">
    <property type="entry name" value="BHLH TRANSCRIPTION FACTOR"/>
    <property type="match status" value="1"/>
</dbReference>
<keyword evidence="2" id="KW-0805">Transcription regulation</keyword>
<evidence type="ECO:0000256" key="4">
    <source>
        <dbReference type="ARBA" id="ARBA00023242"/>
    </source>
</evidence>
<evidence type="ECO:0000256" key="5">
    <source>
        <dbReference type="SAM" id="Coils"/>
    </source>
</evidence>
<dbReference type="SUPFAM" id="SSF47459">
    <property type="entry name" value="HLH, helix-loop-helix DNA-binding domain"/>
    <property type="match status" value="1"/>
</dbReference>
<dbReference type="Pfam" id="PF22754">
    <property type="entry name" value="bHLH-TF_ACT-like_plant"/>
    <property type="match status" value="1"/>
</dbReference>
<name>A0ABS8S062_DATST</name>
<dbReference type="PROSITE" id="PS50888">
    <property type="entry name" value="BHLH"/>
    <property type="match status" value="1"/>
</dbReference>
<dbReference type="PANTHER" id="PTHR45959:SF28">
    <property type="entry name" value="TRANSCRIPTION FACTOR BHLH18-LIKE"/>
    <property type="match status" value="1"/>
</dbReference>
<dbReference type="InterPro" id="IPR054502">
    <property type="entry name" value="bHLH-TF_ACT-like_plant"/>
</dbReference>
<dbReference type="Proteomes" id="UP000823775">
    <property type="component" value="Unassembled WGS sequence"/>
</dbReference>
<feature type="compositionally biased region" description="Low complexity" evidence="6">
    <location>
        <begin position="60"/>
        <end position="73"/>
    </location>
</feature>
<evidence type="ECO:0000259" key="7">
    <source>
        <dbReference type="PROSITE" id="PS50888"/>
    </source>
</evidence>
<comment type="subcellular location">
    <subcellularLocation>
        <location evidence="1">Nucleus</location>
    </subcellularLocation>
</comment>
<reference evidence="8 9" key="1">
    <citation type="journal article" date="2021" name="BMC Genomics">
        <title>Datura genome reveals duplications of psychoactive alkaloid biosynthetic genes and high mutation rate following tissue culture.</title>
        <authorList>
            <person name="Rajewski A."/>
            <person name="Carter-House D."/>
            <person name="Stajich J."/>
            <person name="Litt A."/>
        </authorList>
    </citation>
    <scope>NUCLEOTIDE SEQUENCE [LARGE SCALE GENOMIC DNA]</scope>
    <source>
        <strain evidence="8">AR-01</strain>
    </source>
</reference>
<dbReference type="Gene3D" id="4.10.280.10">
    <property type="entry name" value="Helix-loop-helix DNA-binding domain"/>
    <property type="match status" value="1"/>
</dbReference>
<feature type="region of interest" description="Disordered" evidence="6">
    <location>
        <begin position="33"/>
        <end position="79"/>
    </location>
</feature>
<evidence type="ECO:0000256" key="3">
    <source>
        <dbReference type="ARBA" id="ARBA00023163"/>
    </source>
</evidence>
<dbReference type="InterPro" id="IPR052610">
    <property type="entry name" value="bHLH_transcription_regulator"/>
</dbReference>
<sequence length="343" mass="38376">MDNSSWTEMESIYTNDYSFFNHCQMMTQFDELPFSSNDQPSHDQAAFSSTWKETTPQKKSSSSGTVSISFSNSPSVTSTDASKNYLQNLNMNEVPTSETTINFSSDSHDFEDGQRLIQALGYGDFGDNNIKKKSYSRSGLQAQDHLLAERNRRERLTQLFIGLSALIPNLKKLDKSSVLGDAINYIKQLEEQVKSLEEKGIKYSEEEPTVVVNKRARIISSNGESSSFGSENSNISTDQSFRPEIEVRASNGNVLISIYCKKQRGIIKEIFSQVEKLNLSIISTSVMPFGHTTTYITITAQVDHELSTTTAGLDDANRIRGAIMKLVNGQDSEENYVRISRSK</sequence>
<comment type="caution">
    <text evidence="8">The sequence shown here is derived from an EMBL/GenBank/DDBJ whole genome shotgun (WGS) entry which is preliminary data.</text>
</comment>
<dbReference type="Pfam" id="PF00010">
    <property type="entry name" value="HLH"/>
    <property type="match status" value="1"/>
</dbReference>
<evidence type="ECO:0000256" key="1">
    <source>
        <dbReference type="ARBA" id="ARBA00004123"/>
    </source>
</evidence>
<keyword evidence="4" id="KW-0539">Nucleus</keyword>
<gene>
    <name evidence="8" type="ORF">HAX54_016517</name>
</gene>
<protein>
    <recommendedName>
        <fullName evidence="7">BHLH domain-containing protein</fullName>
    </recommendedName>
</protein>
<evidence type="ECO:0000256" key="2">
    <source>
        <dbReference type="ARBA" id="ARBA00023015"/>
    </source>
</evidence>
<feature type="domain" description="BHLH" evidence="7">
    <location>
        <begin position="140"/>
        <end position="189"/>
    </location>
</feature>
<dbReference type="EMBL" id="JACEIK010000207">
    <property type="protein sequence ID" value="MCD7452412.1"/>
    <property type="molecule type" value="Genomic_DNA"/>
</dbReference>
<keyword evidence="9" id="KW-1185">Reference proteome</keyword>
<keyword evidence="5" id="KW-0175">Coiled coil</keyword>
<evidence type="ECO:0000313" key="8">
    <source>
        <dbReference type="EMBL" id="MCD7452412.1"/>
    </source>
</evidence>
<keyword evidence="3" id="KW-0804">Transcription</keyword>
<dbReference type="InterPro" id="IPR011598">
    <property type="entry name" value="bHLH_dom"/>
</dbReference>